<sequence>MKFLGKFAGALALIALFIAGSFWALGYYVSGKVKGPDPVTIASASLQGLKEQNRLSAFAARFVAVTTSTQSQFGLSAKKTLIMPGMVRYEVDLAKLRQKDVTWDAGTRTLGVVLPPVEVSAPQIDLTQMREYGEGGILSTFTDADSKLQDANRRAGQQELVRQAHETVPLNLARDATRRAVERSFAMPLKAAGMDVTVKVRFADEAKDNSEVWDTTRSLDQVLGNRK</sequence>
<organism evidence="1">
    <name type="scientific">hydrothermal vent metagenome</name>
    <dbReference type="NCBI Taxonomy" id="652676"/>
    <lineage>
        <taxon>unclassified sequences</taxon>
        <taxon>metagenomes</taxon>
        <taxon>ecological metagenomes</taxon>
    </lineage>
</organism>
<dbReference type="Pfam" id="PF14014">
    <property type="entry name" value="DUF4230"/>
    <property type="match status" value="1"/>
</dbReference>
<proteinExistence type="predicted"/>
<accession>A0A160TI46</accession>
<protein>
    <recommendedName>
        <fullName evidence="2">DUF4230 domain-containing protein</fullName>
    </recommendedName>
</protein>
<dbReference type="EMBL" id="CZQE01000083">
    <property type="protein sequence ID" value="CUS43788.1"/>
    <property type="molecule type" value="Genomic_DNA"/>
</dbReference>
<reference evidence="1" key="1">
    <citation type="submission" date="2015-10" db="EMBL/GenBank/DDBJ databases">
        <authorList>
            <person name="Gilbert D.G."/>
        </authorList>
    </citation>
    <scope>NUCLEOTIDE SEQUENCE</scope>
</reference>
<name>A0A160TI46_9ZZZZ</name>
<gene>
    <name evidence="1" type="ORF">MGWOODY_Smn3195</name>
</gene>
<dbReference type="InterPro" id="IPR025324">
    <property type="entry name" value="DUF4230"/>
</dbReference>
<evidence type="ECO:0000313" key="1">
    <source>
        <dbReference type="EMBL" id="CUS43788.1"/>
    </source>
</evidence>
<evidence type="ECO:0008006" key="2">
    <source>
        <dbReference type="Google" id="ProtNLM"/>
    </source>
</evidence>
<dbReference type="AlphaFoldDB" id="A0A160TI46"/>